<name>A0A9W9WQX2_9EURO</name>
<dbReference type="Proteomes" id="UP001148312">
    <property type="component" value="Unassembled WGS sequence"/>
</dbReference>
<gene>
    <name evidence="1" type="ORF">N7539_008620</name>
</gene>
<dbReference type="RefSeq" id="XP_056786597.1">
    <property type="nucleotide sequence ID" value="XM_056938215.1"/>
</dbReference>
<sequence>MVVGSISGALFVRSETPVVKLNIKDSLTLPHSADIELMALESFVSTTDMLTPAGTDVTLLVATTWELLPGE</sequence>
<reference evidence="1" key="1">
    <citation type="submission" date="2022-12" db="EMBL/GenBank/DDBJ databases">
        <authorList>
            <person name="Petersen C."/>
        </authorList>
    </citation>
    <scope>NUCLEOTIDE SEQUENCE</scope>
    <source>
        <strain evidence="1">IBT 30728</strain>
    </source>
</reference>
<comment type="caution">
    <text evidence="1">The sequence shown here is derived from an EMBL/GenBank/DDBJ whole genome shotgun (WGS) entry which is preliminary data.</text>
</comment>
<accession>A0A9W9WQX2</accession>
<organism evidence="1 2">
    <name type="scientific">Penicillium diatomitis</name>
    <dbReference type="NCBI Taxonomy" id="2819901"/>
    <lineage>
        <taxon>Eukaryota</taxon>
        <taxon>Fungi</taxon>
        <taxon>Dikarya</taxon>
        <taxon>Ascomycota</taxon>
        <taxon>Pezizomycotina</taxon>
        <taxon>Eurotiomycetes</taxon>
        <taxon>Eurotiomycetidae</taxon>
        <taxon>Eurotiales</taxon>
        <taxon>Aspergillaceae</taxon>
        <taxon>Penicillium</taxon>
    </lineage>
</organism>
<protein>
    <submittedName>
        <fullName evidence="1">Uncharacterized protein</fullName>
    </submittedName>
</protein>
<dbReference type="EMBL" id="JAPWDQ010000013">
    <property type="protein sequence ID" value="KAJ5472051.1"/>
    <property type="molecule type" value="Genomic_DNA"/>
</dbReference>
<reference evidence="1" key="2">
    <citation type="journal article" date="2023" name="IMA Fungus">
        <title>Comparative genomic study of the Penicillium genus elucidates a diverse pangenome and 15 lateral gene transfer events.</title>
        <authorList>
            <person name="Petersen C."/>
            <person name="Sorensen T."/>
            <person name="Nielsen M.R."/>
            <person name="Sondergaard T.E."/>
            <person name="Sorensen J.L."/>
            <person name="Fitzpatrick D.A."/>
            <person name="Frisvad J.C."/>
            <person name="Nielsen K.L."/>
        </authorList>
    </citation>
    <scope>NUCLEOTIDE SEQUENCE</scope>
    <source>
        <strain evidence="1">IBT 30728</strain>
    </source>
</reference>
<evidence type="ECO:0000313" key="2">
    <source>
        <dbReference type="Proteomes" id="UP001148312"/>
    </source>
</evidence>
<dbReference type="GeneID" id="81628465"/>
<keyword evidence="2" id="KW-1185">Reference proteome</keyword>
<dbReference type="AlphaFoldDB" id="A0A9W9WQX2"/>
<proteinExistence type="predicted"/>
<evidence type="ECO:0000313" key="1">
    <source>
        <dbReference type="EMBL" id="KAJ5472051.1"/>
    </source>
</evidence>